<proteinExistence type="predicted"/>
<reference evidence="1 2" key="1">
    <citation type="journal article" date="2012" name="J. Virol.">
        <title>Complete Genome Sequences of 138 Mycobacteriophages.</title>
        <authorList>
            <consortium name="the Science Education Alliance Phage Hunters Advancing Genomics and Evolutionary Science Program"/>
            <consortium name="the KwaZulu-Natal Research Institute for Tuberculosis and HIV Mycobacterial Genetics Course Students"/>
            <consortium name="the Phage Hunters Integrating Research and Education Program"/>
            <person name="Hatfull G.F."/>
        </authorList>
    </citation>
    <scope>NUCLEOTIDE SEQUENCE [LARGE SCALE GENOMIC DNA]</scope>
    <source>
        <strain evidence="1">LittleE</strain>
    </source>
</reference>
<organism evidence="1 2">
    <name type="scientific">Mycobacterium phage LittleE</name>
    <dbReference type="NCBI Taxonomy" id="2922212"/>
    <lineage>
        <taxon>Viruses</taxon>
        <taxon>Duplodnaviria</taxon>
        <taxon>Heunggongvirae</taxon>
        <taxon>Uroviricota</taxon>
        <taxon>Caudoviricetes</taxon>
        <taxon>Omegavirus</taxon>
        <taxon>Omegavirus littlee</taxon>
    </lineage>
</organism>
<dbReference type="EMBL" id="JF937101">
    <property type="protein sequence ID" value="AEK09479.1"/>
    <property type="molecule type" value="Genomic_DNA"/>
</dbReference>
<dbReference type="OrthoDB" id="13521at10239"/>
<accession>G1D3Y3</accession>
<name>G1D3Y3_9CAUD</name>
<protein>
    <submittedName>
        <fullName evidence="1">Uncharacterized protein</fullName>
    </submittedName>
</protein>
<gene>
    <name evidence="1" type="primary">98</name>
    <name evidence="1" type="ORF">LITTLEE_98</name>
</gene>
<dbReference type="RefSeq" id="YP_009637009.1">
    <property type="nucleotide sequence ID" value="NC_042322.1"/>
</dbReference>
<dbReference type="GeneID" id="40233755"/>
<evidence type="ECO:0000313" key="2">
    <source>
        <dbReference type="Proteomes" id="UP000008414"/>
    </source>
</evidence>
<evidence type="ECO:0000313" key="1">
    <source>
        <dbReference type="EMBL" id="AEK09479.1"/>
    </source>
</evidence>
<keyword evidence="2" id="KW-1185">Reference proteome</keyword>
<dbReference type="Proteomes" id="UP000008414">
    <property type="component" value="Segment"/>
</dbReference>
<sequence length="121" mass="13623">MRNKALLNEVMDFILKYPEAHNQGVYFNECGTAACFAGWTCYLAGYDRFPGAWNYVADPESPEGFDHASYKARDLLGLTVAEAIELFDGDNTPEDLQRMVANLVADRPVDSDSRYWQSADQ</sequence>